<feature type="chain" id="PRO_5003603944" evidence="2">
    <location>
        <begin position="24"/>
        <end position="644"/>
    </location>
</feature>
<dbReference type="InterPro" id="IPR001375">
    <property type="entry name" value="Peptidase_S9_cat"/>
</dbReference>
<dbReference type="GO" id="GO:0006508">
    <property type="term" value="P:proteolysis"/>
    <property type="evidence" value="ECO:0007669"/>
    <property type="project" value="InterPro"/>
</dbReference>
<keyword evidence="5" id="KW-1185">Reference proteome</keyword>
<feature type="signal peptide" evidence="2">
    <location>
        <begin position="1"/>
        <end position="23"/>
    </location>
</feature>
<reference evidence="4 5" key="1">
    <citation type="journal article" date="2012" name="Stand. Genomic Sci.">
        <title>Complete genome sequencing and analysis of Saprospira grandis str. Lewin, a predatory marine bacterium.</title>
        <authorList>
            <person name="Saw J.H."/>
            <person name="Yuryev A."/>
            <person name="Kanbe M."/>
            <person name="Hou S."/>
            <person name="Young A.G."/>
            <person name="Aizawa S."/>
            <person name="Alam M."/>
        </authorList>
    </citation>
    <scope>NUCLEOTIDE SEQUENCE [LARGE SCALE GENOMIC DNA]</scope>
    <source>
        <strain evidence="4 5">Lewin</strain>
    </source>
</reference>
<dbReference type="KEGG" id="sgn:SGRA_1238"/>
<gene>
    <name evidence="4" type="ordered locus">SGRA_1238</name>
</gene>
<dbReference type="SUPFAM" id="SSF53474">
    <property type="entry name" value="alpha/beta-Hydrolases"/>
    <property type="match status" value="1"/>
</dbReference>
<dbReference type="Gene3D" id="3.40.50.1820">
    <property type="entry name" value="alpha/beta hydrolase"/>
    <property type="match status" value="1"/>
</dbReference>
<protein>
    <submittedName>
        <fullName evidence="4">Dipeptidyl anminopeptidase</fullName>
    </submittedName>
</protein>
<dbReference type="InterPro" id="IPR029058">
    <property type="entry name" value="AB_hydrolase_fold"/>
</dbReference>
<dbReference type="MEROPS" id="S09.A77"/>
<dbReference type="AlphaFoldDB" id="H6L4P9"/>
<organism evidence="4 5">
    <name type="scientific">Saprospira grandis (strain Lewin)</name>
    <dbReference type="NCBI Taxonomy" id="984262"/>
    <lineage>
        <taxon>Bacteria</taxon>
        <taxon>Pseudomonadati</taxon>
        <taxon>Bacteroidota</taxon>
        <taxon>Saprospiria</taxon>
        <taxon>Saprospirales</taxon>
        <taxon>Saprospiraceae</taxon>
        <taxon>Saprospira</taxon>
    </lineage>
</organism>
<evidence type="ECO:0000256" key="1">
    <source>
        <dbReference type="ARBA" id="ARBA00022801"/>
    </source>
</evidence>
<dbReference type="PANTHER" id="PTHR42776:SF27">
    <property type="entry name" value="DIPEPTIDYL PEPTIDASE FAMILY MEMBER 6"/>
    <property type="match status" value="1"/>
</dbReference>
<dbReference type="PROSITE" id="PS51257">
    <property type="entry name" value="PROKAR_LIPOPROTEIN"/>
    <property type="match status" value="1"/>
</dbReference>
<keyword evidence="2" id="KW-0732">Signal</keyword>
<proteinExistence type="predicted"/>
<dbReference type="STRING" id="984262.SGRA_1238"/>
<dbReference type="Gene3D" id="2.120.10.30">
    <property type="entry name" value="TolB, C-terminal domain"/>
    <property type="match status" value="1"/>
</dbReference>
<name>H6L4P9_SAPGL</name>
<dbReference type="eggNOG" id="COG1506">
    <property type="taxonomic scope" value="Bacteria"/>
</dbReference>
<sequence>MNSYSIKILSLLLLLLGSSCLFKNPAPEKEVDMQKNENLIPLEDFFRNPASSAYKLSPNGEYMAYLAPYENRKNIFVQDVAQEQAPLRLTKVTDRDLSGFFWANNERLVYVRDQGGDENFHLFSVDRAGQEEVDLTPFDNVRVEIIDDLRSDEQHLIIGMNKRNPQVFDPYRLNIQTAELELLAENPGNITSWKTDHQGRLRLAIATDGVNSSLLYRKSEQDSFRLVLSTSFKETLYPLYFDFEGKEEIYALSDLGRDKTAVVKFDLKTAKETQLIFEHPEVNVSYMSYSRKRKALSTISYISWKREYHFLDPQVAAIYKHLESLLPDLEIVLSSTNEEENKFIVRTYSDRSLGAYYFYDLDQKELRKIAEVSPWLPANQLAEMQPISYRSRDGWQIHGYLSLPKGKAPKNLPVVVNPHGGPWARDVWTFNPEVQFLANRGYAVLQVNFRGSTGYGRKFWEASFKEWGLKMQDDVSDGVDWLIREGIADPDRVAIYGGSYGGYCSLAGVTFSPDKYACAIDYVGVSNLFTFMETIPPYWEPYRKMLHEMVGDPSNEADSIRMRATSPVFHVDKIKAPLLIAQGAKDPRVNQAESDQMVAALQARGVEVEYILKENEGHGFRNEENRFEFYGRMQSFLAKHLAKD</sequence>
<dbReference type="Proteomes" id="UP000007519">
    <property type="component" value="Chromosome"/>
</dbReference>
<dbReference type="GO" id="GO:0004252">
    <property type="term" value="F:serine-type endopeptidase activity"/>
    <property type="evidence" value="ECO:0007669"/>
    <property type="project" value="TreeGrafter"/>
</dbReference>
<dbReference type="SUPFAM" id="SSF82171">
    <property type="entry name" value="DPP6 N-terminal domain-like"/>
    <property type="match status" value="1"/>
</dbReference>
<feature type="domain" description="Peptidase S9 prolyl oligopeptidase catalytic" evidence="3">
    <location>
        <begin position="428"/>
        <end position="643"/>
    </location>
</feature>
<dbReference type="InterPro" id="IPR011042">
    <property type="entry name" value="6-blade_b-propeller_TolB-like"/>
</dbReference>
<dbReference type="EMBL" id="CP002831">
    <property type="protein sequence ID" value="AFC23973.1"/>
    <property type="molecule type" value="Genomic_DNA"/>
</dbReference>
<dbReference type="RefSeq" id="WP_015691618.1">
    <property type="nucleotide sequence ID" value="NC_016940.1"/>
</dbReference>
<keyword evidence="1" id="KW-0378">Hydrolase</keyword>
<dbReference type="Pfam" id="PF00326">
    <property type="entry name" value="Peptidase_S9"/>
    <property type="match status" value="1"/>
</dbReference>
<evidence type="ECO:0000313" key="4">
    <source>
        <dbReference type="EMBL" id="AFC23973.1"/>
    </source>
</evidence>
<evidence type="ECO:0000313" key="5">
    <source>
        <dbReference type="Proteomes" id="UP000007519"/>
    </source>
</evidence>
<evidence type="ECO:0000256" key="2">
    <source>
        <dbReference type="SAM" id="SignalP"/>
    </source>
</evidence>
<dbReference type="HOGENOM" id="CLU_008615_3_1_10"/>
<dbReference type="PANTHER" id="PTHR42776">
    <property type="entry name" value="SERINE PEPTIDASE S9 FAMILY MEMBER"/>
    <property type="match status" value="1"/>
</dbReference>
<evidence type="ECO:0000259" key="3">
    <source>
        <dbReference type="Pfam" id="PF00326"/>
    </source>
</evidence>
<accession>H6L4P9</accession>